<dbReference type="PROSITE" id="PS50280">
    <property type="entry name" value="SET"/>
    <property type="match status" value="1"/>
</dbReference>
<dbReference type="GO" id="GO:0005634">
    <property type="term" value="C:nucleus"/>
    <property type="evidence" value="ECO:0007669"/>
    <property type="project" value="TreeGrafter"/>
</dbReference>
<proteinExistence type="predicted"/>
<dbReference type="Gene3D" id="6.10.140.2220">
    <property type="match status" value="1"/>
</dbReference>
<reference evidence="2" key="1">
    <citation type="submission" date="2020-05" db="EMBL/GenBank/DDBJ databases">
        <title>WGS assembly of Panicum virgatum.</title>
        <authorList>
            <person name="Lovell J.T."/>
            <person name="Jenkins J."/>
            <person name="Shu S."/>
            <person name="Juenger T.E."/>
            <person name="Schmutz J."/>
        </authorList>
    </citation>
    <scope>NUCLEOTIDE SEQUENCE</scope>
    <source>
        <strain evidence="2">AP13</strain>
    </source>
</reference>
<sequence>MLLRRRLLSTAAAAARGPPPIRVDLAESAGRGVFATRPVPAGELLHSAQPLVCHPSPSLLHEVCYSCLRRKPGEGRVSSGGYYFCSDACREQAKGFHDVDKNADWSSFDDHCSSRGLKYPYMAKRLACMVISGAANADCLNILQPARLHQGTLIEMEEEFELLESTFRKAGFQEEVTSYPNTHIVWLENVDAKLKALRDIEEGEELRICYIDTSMDVNARQKILADGFGFECHCLRCLSGD</sequence>
<protein>
    <recommendedName>
        <fullName evidence="1">SET domain-containing protein</fullName>
    </recommendedName>
</protein>
<dbReference type="Gene3D" id="2.170.270.10">
    <property type="entry name" value="SET domain"/>
    <property type="match status" value="2"/>
</dbReference>
<evidence type="ECO:0000313" key="3">
    <source>
        <dbReference type="Proteomes" id="UP000823388"/>
    </source>
</evidence>
<dbReference type="PANTHER" id="PTHR12197:SF298">
    <property type="entry name" value="HISTONE-LYSINE N-METHYLTRANSFERASE ATXR4"/>
    <property type="match status" value="1"/>
</dbReference>
<evidence type="ECO:0000259" key="1">
    <source>
        <dbReference type="PROSITE" id="PS50280"/>
    </source>
</evidence>
<dbReference type="AlphaFoldDB" id="A0A8T0MPY5"/>
<feature type="domain" description="SET" evidence="1">
    <location>
        <begin position="19"/>
        <end position="211"/>
    </location>
</feature>
<dbReference type="Pfam" id="PF00856">
    <property type="entry name" value="SET"/>
    <property type="match status" value="1"/>
</dbReference>
<dbReference type="Proteomes" id="UP000823388">
    <property type="component" value="Chromosome 9N"/>
</dbReference>
<evidence type="ECO:0000313" key="2">
    <source>
        <dbReference type="EMBL" id="KAG2538172.1"/>
    </source>
</evidence>
<dbReference type="InterPro" id="IPR046341">
    <property type="entry name" value="SET_dom_sf"/>
</dbReference>
<accession>A0A8T0MPY5</accession>
<dbReference type="PANTHER" id="PTHR12197">
    <property type="entry name" value="HISTONE-LYSINE N-METHYLTRANSFERASE SMYD"/>
    <property type="match status" value="1"/>
</dbReference>
<organism evidence="2 3">
    <name type="scientific">Panicum virgatum</name>
    <name type="common">Blackwell switchgrass</name>
    <dbReference type="NCBI Taxonomy" id="38727"/>
    <lineage>
        <taxon>Eukaryota</taxon>
        <taxon>Viridiplantae</taxon>
        <taxon>Streptophyta</taxon>
        <taxon>Embryophyta</taxon>
        <taxon>Tracheophyta</taxon>
        <taxon>Spermatophyta</taxon>
        <taxon>Magnoliopsida</taxon>
        <taxon>Liliopsida</taxon>
        <taxon>Poales</taxon>
        <taxon>Poaceae</taxon>
        <taxon>PACMAD clade</taxon>
        <taxon>Panicoideae</taxon>
        <taxon>Panicodae</taxon>
        <taxon>Paniceae</taxon>
        <taxon>Panicinae</taxon>
        <taxon>Panicum</taxon>
        <taxon>Panicum sect. Hiantes</taxon>
    </lineage>
</organism>
<comment type="caution">
    <text evidence="2">The sequence shown here is derived from an EMBL/GenBank/DDBJ whole genome shotgun (WGS) entry which is preliminary data.</text>
</comment>
<dbReference type="SUPFAM" id="SSF82199">
    <property type="entry name" value="SET domain"/>
    <property type="match status" value="1"/>
</dbReference>
<dbReference type="InterPro" id="IPR001214">
    <property type="entry name" value="SET_dom"/>
</dbReference>
<dbReference type="EMBL" id="CM029054">
    <property type="protein sequence ID" value="KAG2538172.1"/>
    <property type="molecule type" value="Genomic_DNA"/>
</dbReference>
<dbReference type="InterPro" id="IPR050869">
    <property type="entry name" value="H3K4_H4K5_MeTrfase"/>
</dbReference>
<gene>
    <name evidence="2" type="ORF">PVAP13_9NG840000</name>
</gene>
<keyword evidence="3" id="KW-1185">Reference proteome</keyword>
<dbReference type="CDD" id="cd20071">
    <property type="entry name" value="SET_SMYD"/>
    <property type="match status" value="1"/>
</dbReference>
<name>A0A8T0MPY5_PANVG</name>